<evidence type="ECO:0000256" key="1">
    <source>
        <dbReference type="ARBA" id="ARBA00007148"/>
    </source>
</evidence>
<sequence>MRRTRLRVMATAAILALMLFISSFWLPQGTGPACGSESHPCHKPEPEESGLNPAFRECPGQLFQSSVLMRHLEACLSEEQDVLMEPYLQSWDQLIHFMESLGTMVGFFSHKVKEKVALVRRLSIKLSAAEHHGKRHPNPEAHGPKYGVFRSVRSMVQVELARGLVGFSARTESGCRTVLRLHRSLLWVKLVLEGLTEEPDQYGVYKSPGEIGREAYAVALAPHHSWFLRHAAELVFVALPDRKHFLQLVCVNSQSEAVPALRTIIRAMTRVHERTQEILERHGLLLLP</sequence>
<dbReference type="PANTHER" id="PTHR10219">
    <property type="entry name" value="GLYCOLIPID TRANSFER PROTEIN-RELATED"/>
    <property type="match status" value="1"/>
</dbReference>
<gene>
    <name evidence="4" type="ORF">KC01_LOCUS20478</name>
</gene>
<dbReference type="InterPro" id="IPR014830">
    <property type="entry name" value="Glycolipid_transfer_prot_dom"/>
</dbReference>
<feature type="chain" id="PRO_5043954407" description="Glycolipid transfer protein domain-containing protein" evidence="2">
    <location>
        <begin position="36"/>
        <end position="288"/>
    </location>
</feature>
<feature type="domain" description="Glycolipid transfer protein" evidence="3">
    <location>
        <begin position="83"/>
        <end position="250"/>
    </location>
</feature>
<evidence type="ECO:0000313" key="5">
    <source>
        <dbReference type="Proteomes" id="UP001497482"/>
    </source>
</evidence>
<dbReference type="Proteomes" id="UP001497482">
    <property type="component" value="Chromosome 19"/>
</dbReference>
<reference evidence="4 5" key="1">
    <citation type="submission" date="2024-04" db="EMBL/GenBank/DDBJ databases">
        <authorList>
            <person name="Waldvogel A.-M."/>
            <person name="Schoenle A."/>
        </authorList>
    </citation>
    <scope>NUCLEOTIDE SEQUENCE [LARGE SCALE GENOMIC DNA]</scope>
</reference>
<dbReference type="Pfam" id="PF08718">
    <property type="entry name" value="GLTP"/>
    <property type="match status" value="1"/>
</dbReference>
<evidence type="ECO:0000259" key="3">
    <source>
        <dbReference type="Pfam" id="PF08718"/>
    </source>
</evidence>
<dbReference type="SUPFAM" id="SSF110004">
    <property type="entry name" value="Glycolipid transfer protein, GLTP"/>
    <property type="match status" value="1"/>
</dbReference>
<accession>A0AAV2KQN0</accession>
<keyword evidence="2" id="KW-0732">Signal</keyword>
<organism evidence="4 5">
    <name type="scientific">Knipowitschia caucasica</name>
    <name type="common">Caucasian dwarf goby</name>
    <name type="synonym">Pomatoschistus caucasicus</name>
    <dbReference type="NCBI Taxonomy" id="637954"/>
    <lineage>
        <taxon>Eukaryota</taxon>
        <taxon>Metazoa</taxon>
        <taxon>Chordata</taxon>
        <taxon>Craniata</taxon>
        <taxon>Vertebrata</taxon>
        <taxon>Euteleostomi</taxon>
        <taxon>Actinopterygii</taxon>
        <taxon>Neopterygii</taxon>
        <taxon>Teleostei</taxon>
        <taxon>Neoteleostei</taxon>
        <taxon>Acanthomorphata</taxon>
        <taxon>Gobiaria</taxon>
        <taxon>Gobiiformes</taxon>
        <taxon>Gobioidei</taxon>
        <taxon>Gobiidae</taxon>
        <taxon>Gobiinae</taxon>
        <taxon>Knipowitschia</taxon>
    </lineage>
</organism>
<dbReference type="GO" id="GO:0016020">
    <property type="term" value="C:membrane"/>
    <property type="evidence" value="ECO:0007669"/>
    <property type="project" value="TreeGrafter"/>
</dbReference>
<dbReference type="InterPro" id="IPR036497">
    <property type="entry name" value="GLTP_sf"/>
</dbReference>
<name>A0AAV2KQN0_KNICA</name>
<keyword evidence="5" id="KW-1185">Reference proteome</keyword>
<dbReference type="PANTHER" id="PTHR10219:SF19">
    <property type="entry name" value="GLYCOLIPID TRANSFER PROTEIN DOMAIN-CONTAINING PROTEIN 2"/>
    <property type="match status" value="1"/>
</dbReference>
<dbReference type="AlphaFoldDB" id="A0AAV2KQN0"/>
<dbReference type="GO" id="GO:0005829">
    <property type="term" value="C:cytosol"/>
    <property type="evidence" value="ECO:0007669"/>
    <property type="project" value="TreeGrafter"/>
</dbReference>
<dbReference type="GO" id="GO:1902388">
    <property type="term" value="F:ceramide 1-phosphate transfer activity"/>
    <property type="evidence" value="ECO:0007669"/>
    <property type="project" value="TreeGrafter"/>
</dbReference>
<dbReference type="GO" id="GO:0032691">
    <property type="term" value="P:negative regulation of interleukin-1 beta production"/>
    <property type="evidence" value="ECO:0007669"/>
    <property type="project" value="UniProtKB-ARBA"/>
</dbReference>
<comment type="similarity">
    <text evidence="1">Belongs to the GLTP family.</text>
</comment>
<feature type="signal peptide" evidence="2">
    <location>
        <begin position="1"/>
        <end position="35"/>
    </location>
</feature>
<dbReference type="FunFam" id="1.10.3520.10:FF:000002">
    <property type="entry name" value="Ceramide-1-phosphate transfer protein"/>
    <property type="match status" value="1"/>
</dbReference>
<proteinExistence type="inferred from homology"/>
<dbReference type="GO" id="GO:1902387">
    <property type="term" value="F:ceramide 1-phosphate binding"/>
    <property type="evidence" value="ECO:0007669"/>
    <property type="project" value="TreeGrafter"/>
</dbReference>
<protein>
    <recommendedName>
        <fullName evidence="3">Glycolipid transfer protein domain-containing protein</fullName>
    </recommendedName>
</protein>
<evidence type="ECO:0000313" key="4">
    <source>
        <dbReference type="EMBL" id="CAL1591063.1"/>
    </source>
</evidence>
<dbReference type="Gene3D" id="1.10.3520.10">
    <property type="entry name" value="Glycolipid transfer protein"/>
    <property type="match status" value="1"/>
</dbReference>
<evidence type="ECO:0000256" key="2">
    <source>
        <dbReference type="SAM" id="SignalP"/>
    </source>
</evidence>
<dbReference type="EMBL" id="OZ035841">
    <property type="protein sequence ID" value="CAL1591063.1"/>
    <property type="molecule type" value="Genomic_DNA"/>
</dbReference>